<dbReference type="InterPro" id="IPR008183">
    <property type="entry name" value="Aldose_1/G6P_1-epimerase"/>
</dbReference>
<dbReference type="InterPro" id="IPR014718">
    <property type="entry name" value="GH-type_carb-bd"/>
</dbReference>
<keyword evidence="2" id="KW-1185">Reference proteome</keyword>
<dbReference type="Pfam" id="PF01263">
    <property type="entry name" value="Aldose_epim"/>
    <property type="match status" value="1"/>
</dbReference>
<protein>
    <recommendedName>
        <fullName evidence="3">Aldose 1-epimerase</fullName>
    </recommendedName>
</protein>
<dbReference type="Proteomes" id="UP000233458">
    <property type="component" value="Plasmid pCSC3H3"/>
</dbReference>
<dbReference type="Gene3D" id="2.70.98.10">
    <property type="match status" value="1"/>
</dbReference>
<reference evidence="1 2" key="1">
    <citation type="submission" date="2017-10" db="EMBL/GenBank/DDBJ databases">
        <title>Biodiversity and function of Thalassospira species in the particle-attached aromatic-hydrocarbon-degrading consortia from the surface seawater of the China South Sea.</title>
        <authorList>
            <person name="Dong C."/>
            <person name="Liu R."/>
            <person name="Shao Z."/>
        </authorList>
    </citation>
    <scope>NUCLEOTIDE SEQUENCE [LARGE SCALE GENOMIC DNA]</scope>
    <source>
        <strain evidence="1 2">CSC3H3</strain>
        <plasmid evidence="2">pcsc3h3</plasmid>
    </source>
</reference>
<name>A0ABM6QG37_9PROT</name>
<evidence type="ECO:0008006" key="3">
    <source>
        <dbReference type="Google" id="ProtNLM"/>
    </source>
</evidence>
<dbReference type="InterPro" id="IPR011013">
    <property type="entry name" value="Gal_mutarotase_sf_dom"/>
</dbReference>
<organism evidence="1 2">
    <name type="scientific">Thalassospira marina</name>
    <dbReference type="NCBI Taxonomy" id="2048283"/>
    <lineage>
        <taxon>Bacteria</taxon>
        <taxon>Pseudomonadati</taxon>
        <taxon>Pseudomonadota</taxon>
        <taxon>Alphaproteobacteria</taxon>
        <taxon>Rhodospirillales</taxon>
        <taxon>Thalassospiraceae</taxon>
        <taxon>Thalassospira</taxon>
    </lineage>
</organism>
<proteinExistence type="predicted"/>
<sequence length="311" mass="34487">MGMITMQKTPIRELFWQSGDFRVGFLTFGGGITRLEWTRPDTGSAVDLLRPSDQSAMESGNPSYLGCFPMVPFANRMAYARFEFDGKTIAVPANRPPGPHAIHGFSSREDWAITKSDDEALRLETRHADRHKTGFDYIAWQEFRVRDGFLEWELGVKHLGQGAMPYGIGLHPWFRATEDVMIEFAANGCFNTDEDMLPVAATVVDLGRDFSSVDAARRYRGLDCHYSGWDGAARILWPDEGVGLAIGASTTLRNLQLYIPKDGSAVCLEPVSHVPNVHNRVDFKEFGDVLVLASGQNLLGTMTLAPGLIED</sequence>
<dbReference type="EMBL" id="CP024200">
    <property type="protein sequence ID" value="AUG55550.1"/>
    <property type="molecule type" value="Genomic_DNA"/>
</dbReference>
<evidence type="ECO:0000313" key="1">
    <source>
        <dbReference type="EMBL" id="AUG55550.1"/>
    </source>
</evidence>
<evidence type="ECO:0000313" key="2">
    <source>
        <dbReference type="Proteomes" id="UP000233458"/>
    </source>
</evidence>
<gene>
    <name evidence="1" type="ORF">CSC3H3_22085</name>
</gene>
<keyword evidence="1" id="KW-0614">Plasmid</keyword>
<geneLocation type="plasmid" evidence="2">
    <name>pcsc3h3</name>
</geneLocation>
<dbReference type="SUPFAM" id="SSF74650">
    <property type="entry name" value="Galactose mutarotase-like"/>
    <property type="match status" value="1"/>
</dbReference>
<accession>A0ABM6QG37</accession>